<dbReference type="GO" id="GO:0005737">
    <property type="term" value="C:cytoplasm"/>
    <property type="evidence" value="ECO:0007669"/>
    <property type="project" value="UniProtKB-SubCell"/>
</dbReference>
<comment type="function">
    <text evidence="5">Specifically methylates the pseudouridine at position 1915 (m3Psi1915) in 23S rRNA.</text>
</comment>
<comment type="subunit">
    <text evidence="5">Homodimer.</text>
</comment>
<dbReference type="Proteomes" id="UP000094378">
    <property type="component" value="Chromosome"/>
</dbReference>
<dbReference type="AlphaFoldDB" id="A0A1B3SJX0"/>
<keyword evidence="5" id="KW-0963">Cytoplasm</keyword>
<dbReference type="InterPro" id="IPR029028">
    <property type="entry name" value="Alpha/beta_knot_MTases"/>
</dbReference>
<dbReference type="InterPro" id="IPR003742">
    <property type="entry name" value="RlmH-like"/>
</dbReference>
<keyword evidence="3 5" id="KW-0949">S-adenosyl-L-methionine</keyword>
<reference evidence="6 7" key="1">
    <citation type="submission" date="2016-08" db="EMBL/GenBank/DDBJ databases">
        <title>Complete genome sequence of Spiroplasma helicoides TABS-2 (DSM 22551).</title>
        <authorList>
            <person name="Shen W.-Y."/>
            <person name="Lo W.-S."/>
            <person name="Lai Y.-C."/>
            <person name="Kuo C.-H."/>
        </authorList>
    </citation>
    <scope>NUCLEOTIDE SEQUENCE [LARGE SCALE GENOMIC DNA]</scope>
    <source>
        <strain evidence="6 7">TABS-2</strain>
    </source>
</reference>
<dbReference type="GO" id="GO:0070038">
    <property type="term" value="F:rRNA (pseudouridine-N3-)-methyltransferase activity"/>
    <property type="evidence" value="ECO:0007669"/>
    <property type="project" value="UniProtKB-UniRule"/>
</dbReference>
<feature type="binding site" evidence="5">
    <location>
        <begin position="122"/>
        <end position="127"/>
    </location>
    <ligand>
        <name>S-adenosyl-L-methionine</name>
        <dbReference type="ChEBI" id="CHEBI:59789"/>
    </ligand>
</feature>
<keyword evidence="5" id="KW-0698">rRNA processing</keyword>
<keyword evidence="2 5" id="KW-0808">Transferase</keyword>
<evidence type="ECO:0000313" key="7">
    <source>
        <dbReference type="Proteomes" id="UP000094378"/>
    </source>
</evidence>
<dbReference type="InterPro" id="IPR029026">
    <property type="entry name" value="tRNA_m1G_MTases_N"/>
</dbReference>
<dbReference type="EC" id="2.1.1.177" evidence="5"/>
<dbReference type="PANTHER" id="PTHR33603:SF1">
    <property type="entry name" value="RIBOSOMAL RNA LARGE SUBUNIT METHYLTRANSFERASE H"/>
    <property type="match status" value="1"/>
</dbReference>
<feature type="binding site" evidence="5">
    <location>
        <position position="71"/>
    </location>
    <ligand>
        <name>S-adenosyl-L-methionine</name>
        <dbReference type="ChEBI" id="CHEBI:59789"/>
    </ligand>
</feature>
<dbReference type="Pfam" id="PF02590">
    <property type="entry name" value="SPOUT_MTase"/>
    <property type="match status" value="1"/>
</dbReference>
<keyword evidence="1 5" id="KW-0489">Methyltransferase</keyword>
<evidence type="ECO:0000256" key="2">
    <source>
        <dbReference type="ARBA" id="ARBA00022679"/>
    </source>
</evidence>
<organism evidence="6 7">
    <name type="scientific">Spiroplasma helicoides</name>
    <dbReference type="NCBI Taxonomy" id="216938"/>
    <lineage>
        <taxon>Bacteria</taxon>
        <taxon>Bacillati</taxon>
        <taxon>Mycoplasmatota</taxon>
        <taxon>Mollicutes</taxon>
        <taxon>Entomoplasmatales</taxon>
        <taxon>Spiroplasmataceae</taxon>
        <taxon>Spiroplasma</taxon>
    </lineage>
</organism>
<dbReference type="PIRSF" id="PIRSF004505">
    <property type="entry name" value="MT_bac"/>
    <property type="match status" value="1"/>
</dbReference>
<evidence type="ECO:0000256" key="5">
    <source>
        <dbReference type="HAMAP-Rule" id="MF_00658"/>
    </source>
</evidence>
<gene>
    <name evidence="5 6" type="primary">rlmH</name>
    <name evidence="6" type="ORF">SHELI_v1c02780</name>
</gene>
<comment type="catalytic activity">
    <reaction evidence="5">
        <text>pseudouridine(1915) in 23S rRNA + S-adenosyl-L-methionine = N(3)-methylpseudouridine(1915) in 23S rRNA + S-adenosyl-L-homocysteine + H(+)</text>
        <dbReference type="Rhea" id="RHEA:42752"/>
        <dbReference type="Rhea" id="RHEA-COMP:10221"/>
        <dbReference type="Rhea" id="RHEA-COMP:10222"/>
        <dbReference type="ChEBI" id="CHEBI:15378"/>
        <dbReference type="ChEBI" id="CHEBI:57856"/>
        <dbReference type="ChEBI" id="CHEBI:59789"/>
        <dbReference type="ChEBI" id="CHEBI:65314"/>
        <dbReference type="ChEBI" id="CHEBI:74486"/>
        <dbReference type="EC" id="2.1.1.177"/>
    </reaction>
</comment>
<dbReference type="Gene3D" id="3.40.1280.10">
    <property type="match status" value="1"/>
</dbReference>
<protein>
    <recommendedName>
        <fullName evidence="5">Ribosomal RNA large subunit methyltransferase H</fullName>
        <ecNumber evidence="5">2.1.1.177</ecNumber>
    </recommendedName>
    <alternativeName>
        <fullName evidence="5">23S rRNA (pseudouridine1915-N3)-methyltransferase</fullName>
    </alternativeName>
    <alternativeName>
        <fullName evidence="5">23S rRNA m3Psi1915 methyltransferase</fullName>
    </alternativeName>
    <alternativeName>
        <fullName evidence="5">rRNA (pseudouridine-N3-)-methyltransferase RlmH</fullName>
    </alternativeName>
</protein>
<dbReference type="RefSeq" id="WP_069116023.1">
    <property type="nucleotide sequence ID" value="NZ_CP017015.1"/>
</dbReference>
<comment type="subcellular location">
    <subcellularLocation>
        <location evidence="5">Cytoplasm</location>
    </subcellularLocation>
</comment>
<evidence type="ECO:0000256" key="3">
    <source>
        <dbReference type="ARBA" id="ARBA00022691"/>
    </source>
</evidence>
<dbReference type="HAMAP" id="MF_00658">
    <property type="entry name" value="23SrRNA_methyltr_H"/>
    <property type="match status" value="1"/>
</dbReference>
<proteinExistence type="inferred from homology"/>
<dbReference type="CDD" id="cd18081">
    <property type="entry name" value="RlmH-like"/>
    <property type="match status" value="1"/>
</dbReference>
<evidence type="ECO:0000256" key="1">
    <source>
        <dbReference type="ARBA" id="ARBA00022603"/>
    </source>
</evidence>
<comment type="similarity">
    <text evidence="4 5">Belongs to the RNA methyltransferase RlmH family.</text>
</comment>
<name>A0A1B3SJX0_9MOLU</name>
<dbReference type="STRING" id="216938.SHELI_v1c02780"/>
<dbReference type="EMBL" id="CP017015">
    <property type="protein sequence ID" value="AOG60233.1"/>
    <property type="molecule type" value="Genomic_DNA"/>
</dbReference>
<evidence type="ECO:0000256" key="4">
    <source>
        <dbReference type="ARBA" id="ARBA00038303"/>
    </source>
</evidence>
<sequence length="154" mass="18105">MNIKILCYNKLHKEYKEIYNYFLNKLKNNVILELIEIDEAVNGDLKLIQNKNEEAISKKLNNLKDYEHILLEISASQSSSEDFAKMIENNKDFKGAKIAFIIGPSDGFSQEFRQKYNNKLSFGKITLPYNLVRIILLEQIYRSIKIIKNEPYHK</sequence>
<dbReference type="KEGG" id="shj:SHELI_v1c02780"/>
<dbReference type="SUPFAM" id="SSF75217">
    <property type="entry name" value="alpha/beta knot"/>
    <property type="match status" value="1"/>
</dbReference>
<keyword evidence="7" id="KW-1185">Reference proteome</keyword>
<accession>A0A1B3SJX0</accession>
<dbReference type="OrthoDB" id="9806643at2"/>
<evidence type="ECO:0000313" key="6">
    <source>
        <dbReference type="EMBL" id="AOG60233.1"/>
    </source>
</evidence>
<feature type="binding site" evidence="5">
    <location>
        <position position="103"/>
    </location>
    <ligand>
        <name>S-adenosyl-L-methionine</name>
        <dbReference type="ChEBI" id="CHEBI:59789"/>
    </ligand>
</feature>
<dbReference type="PANTHER" id="PTHR33603">
    <property type="entry name" value="METHYLTRANSFERASE"/>
    <property type="match status" value="1"/>
</dbReference>